<dbReference type="InterPro" id="IPR019557">
    <property type="entry name" value="AminoTfrase-like_pln_mobile"/>
</dbReference>
<dbReference type="Pfam" id="PF10536">
    <property type="entry name" value="PMD"/>
    <property type="match status" value="1"/>
</dbReference>
<organism evidence="3">
    <name type="scientific">Sesamum latifolium</name>
    <dbReference type="NCBI Taxonomy" id="2727402"/>
    <lineage>
        <taxon>Eukaryota</taxon>
        <taxon>Viridiplantae</taxon>
        <taxon>Streptophyta</taxon>
        <taxon>Embryophyta</taxon>
        <taxon>Tracheophyta</taxon>
        <taxon>Spermatophyta</taxon>
        <taxon>Magnoliopsida</taxon>
        <taxon>eudicotyledons</taxon>
        <taxon>Gunneridae</taxon>
        <taxon>Pentapetalae</taxon>
        <taxon>asterids</taxon>
        <taxon>lamiids</taxon>
        <taxon>Lamiales</taxon>
        <taxon>Pedaliaceae</taxon>
        <taxon>Sesamum</taxon>
    </lineage>
</organism>
<comment type="caution">
    <text evidence="3">The sequence shown here is derived from an EMBL/GenBank/DDBJ whole genome shotgun (WGS) entry which is preliminary data.</text>
</comment>
<evidence type="ECO:0000259" key="2">
    <source>
        <dbReference type="Pfam" id="PF10536"/>
    </source>
</evidence>
<feature type="coiled-coil region" evidence="1">
    <location>
        <begin position="744"/>
        <end position="771"/>
    </location>
</feature>
<evidence type="ECO:0000256" key="1">
    <source>
        <dbReference type="SAM" id="Coils"/>
    </source>
</evidence>
<name>A0AAW2TBF7_9LAMI</name>
<dbReference type="PANTHER" id="PTHR36607">
    <property type="entry name" value="1,2-DIHYDROXY-3-KETO-5-METHYLTHIOPENTENE DIOXYGENASE 4"/>
    <property type="match status" value="1"/>
</dbReference>
<dbReference type="PANTHER" id="PTHR36607:SF23">
    <property type="entry name" value="AMINOTRANSFERASE-LIKE PLANT MOBILE DOMAIN-CONTAINING PROTEIN"/>
    <property type="match status" value="1"/>
</dbReference>
<feature type="domain" description="Aminotransferase-like plant mobile" evidence="2">
    <location>
        <begin position="144"/>
        <end position="329"/>
    </location>
</feature>
<sequence length="800" mass="91811">MFYFKDKSSPSGEHHLIILDDQHQPLEKGTILAIYAPLVGGRNVSLWPRLTNSFYLDEWSQEVSLNKNVKAWILRATHHELSRHQQSNDLAPLRTLDRSIVEGDAKWDGDLQFTGDFHYTKGYWEWTEDVLSRCGKRLRLIDAYDAVYASLFTYDHNSNIIKAFCEAWCPLTNTLLTSVGELSISLWDLHDLAGLPIMGCLYDEVVPSALELIRADEKGGRFIPRSSKYLLYAYHLLQGADDDRCSNVSINKWVKFWSKKAIKYHLPPPRNLKEEVYLAAYLACWLCTFVLPGKDVNSIRPSTFKMASMMASGRRVSLAIPVLASIYEASYFKTHYPVWQGLRGPKMTRFSGEGGAKYYDPQEARKRIHKAEFVSWACNMIVKNRPFKFIDNSDAEELDHNYFIAIRSSYLTLRQGDKFIIEPYSPHRFGRQFGYFQDVPGTLKYDTRAASLEEGLRYWRLCILSRSSSKAWLPGLPTNTKKFCSEAYKAWWAKVHGIFLDDNIARLISPNPTKITIKRKKYEDEQVDGENNPPYVPVPSIVVKSNSQAVAVEASKGKCHLYNLVDSDSSNKDLHWKRQKKELTPLKAVEASASRSPLADFVAQKMKSSLLMLVKNLRLVIRRLRLLFHLGWDLRESNFHSLLQRQYLKSMKNFHKFDITLVEESLNTFFVKVRAYDEARSLSSQKLSRSLHEQHLKEAKARLQDVQAKASEGGSKFQSIVDELEHEKEIVALKGRRTSLCAALKEQKQLNHDAQAKVHEVEEDIATLDNTAPFDDAIVEDSKANLEIFKEDLKSLKPFT</sequence>
<keyword evidence="1" id="KW-0175">Coiled coil</keyword>
<reference evidence="3" key="1">
    <citation type="submission" date="2020-06" db="EMBL/GenBank/DDBJ databases">
        <authorList>
            <person name="Li T."/>
            <person name="Hu X."/>
            <person name="Zhang T."/>
            <person name="Song X."/>
            <person name="Zhang H."/>
            <person name="Dai N."/>
            <person name="Sheng W."/>
            <person name="Hou X."/>
            <person name="Wei L."/>
        </authorList>
    </citation>
    <scope>NUCLEOTIDE SEQUENCE</scope>
    <source>
        <strain evidence="3">KEN1</strain>
        <tissue evidence="3">Leaf</tissue>
    </source>
</reference>
<gene>
    <name evidence="3" type="ORF">Slati_4244700</name>
</gene>
<accession>A0AAW2TBF7</accession>
<dbReference type="AlphaFoldDB" id="A0AAW2TBF7"/>
<dbReference type="EMBL" id="JACGWN010000015">
    <property type="protein sequence ID" value="KAL0402148.1"/>
    <property type="molecule type" value="Genomic_DNA"/>
</dbReference>
<protein>
    <recommendedName>
        <fullName evidence="2">Aminotransferase-like plant mobile domain-containing protein</fullName>
    </recommendedName>
</protein>
<reference evidence="3" key="2">
    <citation type="journal article" date="2024" name="Plant">
        <title>Genomic evolution and insights into agronomic trait innovations of Sesamum species.</title>
        <authorList>
            <person name="Miao H."/>
            <person name="Wang L."/>
            <person name="Qu L."/>
            <person name="Liu H."/>
            <person name="Sun Y."/>
            <person name="Le M."/>
            <person name="Wang Q."/>
            <person name="Wei S."/>
            <person name="Zheng Y."/>
            <person name="Lin W."/>
            <person name="Duan Y."/>
            <person name="Cao H."/>
            <person name="Xiong S."/>
            <person name="Wang X."/>
            <person name="Wei L."/>
            <person name="Li C."/>
            <person name="Ma Q."/>
            <person name="Ju M."/>
            <person name="Zhao R."/>
            <person name="Li G."/>
            <person name="Mu C."/>
            <person name="Tian Q."/>
            <person name="Mei H."/>
            <person name="Zhang T."/>
            <person name="Gao T."/>
            <person name="Zhang H."/>
        </authorList>
    </citation>
    <scope>NUCLEOTIDE SEQUENCE</scope>
    <source>
        <strain evidence="3">KEN1</strain>
    </source>
</reference>
<proteinExistence type="predicted"/>
<evidence type="ECO:0000313" key="3">
    <source>
        <dbReference type="EMBL" id="KAL0402148.1"/>
    </source>
</evidence>